<dbReference type="InterPro" id="IPR055071">
    <property type="entry name" value="RA_PHLPP-like"/>
</dbReference>
<dbReference type="InterPro" id="IPR011993">
    <property type="entry name" value="PH-like_dom_sf"/>
</dbReference>
<sequence length="284" mass="31738">FIVSFRDLSSGARFSRHRDSLSDDMTLGTDASALEGLDAYGSSSDELELDCSVTDGAEAGPAGDWDSGPALYVQLHGEAARRLGPEERPLQLQNDFLFKLGFRDPWRVQEEGMDPELGSLLRFYAGKPHSIENSERIQLSGTYNVRKGKLQLPVNRWSRRQVILCGTCLMVSSVKASHTGKMHILPLIGGKVEEVKKHSHCLAFSSAGPQSQTYYISFDSFTERLRWHRQAAKVRVLSISLAQIYFYSLNTLTERLRVSLSVKRSVLFLSSSEWMCSAPVFDVP</sequence>
<dbReference type="AlphaFoldDB" id="A0A8C1L645"/>
<reference evidence="4" key="1">
    <citation type="submission" date="2025-08" db="UniProtKB">
        <authorList>
            <consortium name="Ensembl"/>
        </authorList>
    </citation>
    <scope>IDENTIFICATION</scope>
</reference>
<evidence type="ECO:0008006" key="6">
    <source>
        <dbReference type="Google" id="ProtNLM"/>
    </source>
</evidence>
<dbReference type="Gene3D" id="2.30.29.30">
    <property type="entry name" value="Pleckstrin-homology domain (PH domain)/Phosphotyrosine-binding domain (PTB)"/>
    <property type="match status" value="1"/>
</dbReference>
<dbReference type="SUPFAM" id="SSF50729">
    <property type="entry name" value="PH domain-like"/>
    <property type="match status" value="1"/>
</dbReference>
<keyword evidence="5" id="KW-1185">Reference proteome</keyword>
<evidence type="ECO:0000256" key="1">
    <source>
        <dbReference type="ARBA" id="ARBA00022723"/>
    </source>
</evidence>
<feature type="domain" description="PH" evidence="2">
    <location>
        <begin position="152"/>
        <end position="229"/>
    </location>
</feature>
<name>A0A8C1L645_CYPCA</name>
<dbReference type="Ensembl" id="ENSCCRT00010061792.1">
    <property type="protein sequence ID" value="ENSCCRP00010056381.1"/>
    <property type="gene ID" value="ENSCCRG00010023909.1"/>
</dbReference>
<evidence type="ECO:0000259" key="3">
    <source>
        <dbReference type="Pfam" id="PF23010"/>
    </source>
</evidence>
<accession>A0A8C1L645</accession>
<protein>
    <recommendedName>
        <fullName evidence="6">PH domain and leucine rich repeat protein phosphatase 1</fullName>
    </recommendedName>
</protein>
<dbReference type="Pfam" id="PF00169">
    <property type="entry name" value="PH"/>
    <property type="match status" value="1"/>
</dbReference>
<dbReference type="Pfam" id="PF23010">
    <property type="entry name" value="RA_3"/>
    <property type="match status" value="1"/>
</dbReference>
<dbReference type="GO" id="GO:0046872">
    <property type="term" value="F:metal ion binding"/>
    <property type="evidence" value="ECO:0007669"/>
    <property type="project" value="UniProtKB-KW"/>
</dbReference>
<keyword evidence="1" id="KW-0479">Metal-binding</keyword>
<dbReference type="InterPro" id="IPR001849">
    <property type="entry name" value="PH_domain"/>
</dbReference>
<feature type="domain" description="PHLPP-like RA" evidence="3">
    <location>
        <begin position="70"/>
        <end position="124"/>
    </location>
</feature>
<evidence type="ECO:0000259" key="2">
    <source>
        <dbReference type="Pfam" id="PF00169"/>
    </source>
</evidence>
<proteinExistence type="predicted"/>
<dbReference type="Proteomes" id="UP000694427">
    <property type="component" value="Unplaced"/>
</dbReference>
<evidence type="ECO:0000313" key="4">
    <source>
        <dbReference type="Ensembl" id="ENSCCRP00010056381.1"/>
    </source>
</evidence>
<reference evidence="4" key="2">
    <citation type="submission" date="2025-09" db="UniProtKB">
        <authorList>
            <consortium name="Ensembl"/>
        </authorList>
    </citation>
    <scope>IDENTIFICATION</scope>
</reference>
<organism evidence="4 5">
    <name type="scientific">Cyprinus carpio</name>
    <name type="common">Common carp</name>
    <dbReference type="NCBI Taxonomy" id="7962"/>
    <lineage>
        <taxon>Eukaryota</taxon>
        <taxon>Metazoa</taxon>
        <taxon>Chordata</taxon>
        <taxon>Craniata</taxon>
        <taxon>Vertebrata</taxon>
        <taxon>Euteleostomi</taxon>
        <taxon>Actinopterygii</taxon>
        <taxon>Neopterygii</taxon>
        <taxon>Teleostei</taxon>
        <taxon>Ostariophysi</taxon>
        <taxon>Cypriniformes</taxon>
        <taxon>Cyprinidae</taxon>
        <taxon>Cyprininae</taxon>
        <taxon>Cyprinus</taxon>
    </lineage>
</organism>
<evidence type="ECO:0000313" key="5">
    <source>
        <dbReference type="Proteomes" id="UP000694427"/>
    </source>
</evidence>